<gene>
    <name evidence="3" type="ORF">ENM78_05770</name>
</gene>
<evidence type="ECO:0000313" key="3">
    <source>
        <dbReference type="EMBL" id="HHQ80937.1"/>
    </source>
</evidence>
<dbReference type="InterPro" id="IPR013785">
    <property type="entry name" value="Aldolase_TIM"/>
</dbReference>
<dbReference type="PANTHER" id="PTHR35039">
    <property type="entry name" value="3-KETO-L-GULONATE-6-PHOSPHATE DECARBOXYLASE SGBH-RELATED"/>
    <property type="match status" value="1"/>
</dbReference>
<sequence>MSCAYRKFQPIGAVILLGKEKLKTPTIQVALDLTSKDRAVSIARALCSVDSSVIIEAGTPLIKALGVGVIKDLRVAIGEDRVLLADMKTIDAGALEAKLAFESGADITTVLGLADNVTIESVIGVARKHGRMAQVDLINVRDPLERGVEVASIGADIVGLHAGIDAQLGRRLRAVDMIDTLKELHKEVSGRALLSIAGGIRPEDVRRLVDAGADIIVIGSAITSSNRPVERLLEAVKNLR</sequence>
<keyword evidence="1" id="KW-0456">Lyase</keyword>
<proteinExistence type="predicted"/>
<dbReference type="InterPro" id="IPR011060">
    <property type="entry name" value="RibuloseP-bd_barrel"/>
</dbReference>
<evidence type="ECO:0000259" key="2">
    <source>
        <dbReference type="SMART" id="SM00934"/>
    </source>
</evidence>
<dbReference type="Pfam" id="PF00215">
    <property type="entry name" value="OMPdecase"/>
    <property type="match status" value="1"/>
</dbReference>
<dbReference type="GO" id="GO:0004590">
    <property type="term" value="F:orotidine-5'-phosphate decarboxylase activity"/>
    <property type="evidence" value="ECO:0007669"/>
    <property type="project" value="InterPro"/>
</dbReference>
<feature type="domain" description="Orotidine 5'-phosphate decarboxylase" evidence="2">
    <location>
        <begin position="26"/>
        <end position="235"/>
    </location>
</feature>
<evidence type="ECO:0000256" key="1">
    <source>
        <dbReference type="ARBA" id="ARBA00023239"/>
    </source>
</evidence>
<comment type="caution">
    <text evidence="3">The sequence shown here is derived from an EMBL/GenBank/DDBJ whole genome shotgun (WGS) entry which is preliminary data.</text>
</comment>
<dbReference type="GO" id="GO:0033982">
    <property type="term" value="F:3-dehydro-L-gulonate-6-phosphate decarboxylase activity"/>
    <property type="evidence" value="ECO:0007669"/>
    <property type="project" value="TreeGrafter"/>
</dbReference>
<dbReference type="AlphaFoldDB" id="A0A7J3ZLI6"/>
<dbReference type="SMART" id="SM00934">
    <property type="entry name" value="OMPdecase"/>
    <property type="match status" value="1"/>
</dbReference>
<dbReference type="EMBL" id="DRZC01000079">
    <property type="protein sequence ID" value="HHQ80937.1"/>
    <property type="molecule type" value="Genomic_DNA"/>
</dbReference>
<dbReference type="PANTHER" id="PTHR35039:SF3">
    <property type="entry name" value="3-KETO-L-GULONATE-6-PHOSPHATE DECARBOXYLASE SGBH-RELATED"/>
    <property type="match status" value="1"/>
</dbReference>
<accession>A0A7J3ZLI6</accession>
<dbReference type="Gene3D" id="3.20.20.70">
    <property type="entry name" value="Aldolase class I"/>
    <property type="match status" value="1"/>
</dbReference>
<dbReference type="InterPro" id="IPR001754">
    <property type="entry name" value="OMPdeCOase_dom"/>
</dbReference>
<name>A0A7J3ZLI6_9CREN</name>
<dbReference type="GO" id="GO:0019854">
    <property type="term" value="P:L-ascorbic acid catabolic process"/>
    <property type="evidence" value="ECO:0007669"/>
    <property type="project" value="TreeGrafter"/>
</dbReference>
<protein>
    <recommendedName>
        <fullName evidence="2">Orotidine 5'-phosphate decarboxylase domain-containing protein</fullName>
    </recommendedName>
</protein>
<reference evidence="3" key="1">
    <citation type="journal article" date="2020" name="mSystems">
        <title>Genome- and Community-Level Interaction Insights into Carbon Utilization and Element Cycling Functions of Hydrothermarchaeota in Hydrothermal Sediment.</title>
        <authorList>
            <person name="Zhou Z."/>
            <person name="Liu Y."/>
            <person name="Xu W."/>
            <person name="Pan J."/>
            <person name="Luo Z.H."/>
            <person name="Li M."/>
        </authorList>
    </citation>
    <scope>NUCLEOTIDE SEQUENCE [LARGE SCALE GENOMIC DNA]</scope>
    <source>
        <strain evidence="3">SpSt-1116</strain>
    </source>
</reference>
<dbReference type="SUPFAM" id="SSF51366">
    <property type="entry name" value="Ribulose-phoshate binding barrel"/>
    <property type="match status" value="1"/>
</dbReference>
<organism evidence="3">
    <name type="scientific">Fervidicoccus fontis</name>
    <dbReference type="NCBI Taxonomy" id="683846"/>
    <lineage>
        <taxon>Archaea</taxon>
        <taxon>Thermoproteota</taxon>
        <taxon>Thermoprotei</taxon>
        <taxon>Fervidicoccales</taxon>
        <taxon>Fervidicoccaceae</taxon>
        <taxon>Fervidicoccus</taxon>
    </lineage>
</organism>
<dbReference type="GO" id="GO:0006207">
    <property type="term" value="P:'de novo' pyrimidine nucleobase biosynthetic process"/>
    <property type="evidence" value="ECO:0007669"/>
    <property type="project" value="InterPro"/>
</dbReference>